<comment type="caution">
    <text evidence="1">The sequence shown here is derived from an EMBL/GenBank/DDBJ whole genome shotgun (WGS) entry which is preliminary data.</text>
</comment>
<organism evidence="1 2">
    <name type="scientific">Heterotrigona itama</name>
    <dbReference type="NCBI Taxonomy" id="395501"/>
    <lineage>
        <taxon>Eukaryota</taxon>
        <taxon>Metazoa</taxon>
        <taxon>Ecdysozoa</taxon>
        <taxon>Arthropoda</taxon>
        <taxon>Hexapoda</taxon>
        <taxon>Insecta</taxon>
        <taxon>Pterygota</taxon>
        <taxon>Neoptera</taxon>
        <taxon>Endopterygota</taxon>
        <taxon>Hymenoptera</taxon>
        <taxon>Apocrita</taxon>
        <taxon>Aculeata</taxon>
        <taxon>Apoidea</taxon>
        <taxon>Anthophila</taxon>
        <taxon>Apidae</taxon>
        <taxon>Heterotrigona</taxon>
    </lineage>
</organism>
<dbReference type="Gene3D" id="3.60.10.10">
    <property type="entry name" value="Endonuclease/exonuclease/phosphatase"/>
    <property type="match status" value="1"/>
</dbReference>
<dbReference type="SUPFAM" id="SSF56219">
    <property type="entry name" value="DNase I-like"/>
    <property type="match status" value="1"/>
</dbReference>
<dbReference type="EMBL" id="CAJDYZ010010002">
    <property type="protein sequence ID" value="CAD1477408.1"/>
    <property type="molecule type" value="Genomic_DNA"/>
</dbReference>
<dbReference type="InterPro" id="IPR036691">
    <property type="entry name" value="Endo/exonu/phosph_ase_sf"/>
</dbReference>
<evidence type="ECO:0000313" key="1">
    <source>
        <dbReference type="EMBL" id="CAD1477408.1"/>
    </source>
</evidence>
<keyword evidence="2" id="KW-1185">Reference proteome</keyword>
<name>A0A6V7HBN1_9HYME</name>
<dbReference type="Proteomes" id="UP000752696">
    <property type="component" value="Unassembled WGS sequence"/>
</dbReference>
<accession>A0A6V7HBN1</accession>
<protein>
    <submittedName>
        <fullName evidence="1">Uncharacterized protein</fullName>
    </submittedName>
</protein>
<dbReference type="OrthoDB" id="421040at2759"/>
<evidence type="ECO:0000313" key="2">
    <source>
        <dbReference type="Proteomes" id="UP000752696"/>
    </source>
</evidence>
<dbReference type="AlphaFoldDB" id="A0A6V7HBN1"/>
<gene>
    <name evidence="1" type="ORF">MHI_LOCUS725054</name>
</gene>
<reference evidence="1" key="1">
    <citation type="submission" date="2020-07" db="EMBL/GenBank/DDBJ databases">
        <authorList>
            <person name="Nazaruddin N."/>
        </authorList>
    </citation>
    <scope>NUCLEOTIDE SEQUENCE</scope>
</reference>
<sequence length="286" mass="32393">MKLPEIRTLNSIKNHGLNLIQCIEIPTKIPDLSRTSIISKFTGKNSSRTNLPYNVFKCQRHTSTRVCVKCVGLHDSRTCTKTFEISSTCANCKRNHPLQHPLTPIDNSPDLTEQLDQLKSADLNLLRIITLIQKYYTTNILICTNNLDRVKATIQIKIATLNIILWNATSVKNKTTELHKFLTDYNTDITKTFKLNSYNIYRNDRPLTISKNTRGGVLIAARKDIQIEDIPQLIFSNIEFISIRLKSIPLLIIGAAYISPKVKIIHSIYITLSHHPTPVTSSSAEI</sequence>
<proteinExistence type="predicted"/>